<reference evidence="4" key="2">
    <citation type="submission" date="2020-02" db="EMBL/GenBank/DDBJ databases">
        <title>Flavobacterium profundi sp. nov., isolated from a deep-sea seamount.</title>
        <authorList>
            <person name="Zhang D.-C."/>
        </authorList>
    </citation>
    <scope>NUCLEOTIDE SEQUENCE</scope>
    <source>
        <strain evidence="4">EC11</strain>
    </source>
</reference>
<gene>
    <name evidence="4" type="ORF">FIA58_002705</name>
</gene>
<dbReference type="Pfam" id="PF18962">
    <property type="entry name" value="Por_Secre_tail"/>
    <property type="match status" value="1"/>
</dbReference>
<evidence type="ECO:0000259" key="3">
    <source>
        <dbReference type="Pfam" id="PF18962"/>
    </source>
</evidence>
<dbReference type="EMBL" id="VEVQ02000001">
    <property type="protein sequence ID" value="NHN24575.1"/>
    <property type="molecule type" value="Genomic_DNA"/>
</dbReference>
<proteinExistence type="predicted"/>
<dbReference type="NCBIfam" id="TIGR04183">
    <property type="entry name" value="Por_Secre_tail"/>
    <property type="match status" value="1"/>
</dbReference>
<accession>A0ABX0IL89</accession>
<name>A0ABX0IL89_9FLAO</name>
<evidence type="ECO:0000313" key="4">
    <source>
        <dbReference type="EMBL" id="NHN24575.1"/>
    </source>
</evidence>
<dbReference type="InterPro" id="IPR026444">
    <property type="entry name" value="Secre_tail"/>
</dbReference>
<dbReference type="RefSeq" id="WP_140959767.1">
    <property type="nucleotide sequence ID" value="NZ_VEVQ02000001.1"/>
</dbReference>
<keyword evidence="1 2" id="KW-0732">Signal</keyword>
<feature type="signal peptide" evidence="2">
    <location>
        <begin position="1"/>
        <end position="31"/>
    </location>
</feature>
<evidence type="ECO:0000313" key="5">
    <source>
        <dbReference type="Proteomes" id="UP000817854"/>
    </source>
</evidence>
<keyword evidence="5" id="KW-1185">Reference proteome</keyword>
<feature type="domain" description="Secretion system C-terminal sorting" evidence="3">
    <location>
        <begin position="271"/>
        <end position="335"/>
    </location>
</feature>
<comment type="caution">
    <text evidence="4">The sequence shown here is derived from an EMBL/GenBank/DDBJ whole genome shotgun (WGS) entry which is preliminary data.</text>
</comment>
<reference evidence="4" key="1">
    <citation type="submission" date="2019-05" db="EMBL/GenBank/DDBJ databases">
        <authorList>
            <person name="Lianzixin W."/>
        </authorList>
    </citation>
    <scope>NUCLEOTIDE SEQUENCE</scope>
    <source>
        <strain evidence="4">EC11</strain>
    </source>
</reference>
<protein>
    <submittedName>
        <fullName evidence="4">T9SS type A sorting domain-containing protein</fullName>
    </submittedName>
</protein>
<evidence type="ECO:0000256" key="1">
    <source>
        <dbReference type="ARBA" id="ARBA00022729"/>
    </source>
</evidence>
<evidence type="ECO:0000256" key="2">
    <source>
        <dbReference type="SAM" id="SignalP"/>
    </source>
</evidence>
<sequence>MMKIKLLTIKRRDRFMLSKIALIVCFSTISAQNYTSLTVTSGFNQDIIANGTGDSSLSTTMGLDQANTRALVSLDFQIFASSATPTYGLPVNGLINSAVTTGLTFQLADYNSNNALFLTPTYVNNGAPNTGTLSVNAQNISDIYILAAAAGGGEQNLPFTATLNFSDNSTQTAVLSVSDWYSGTNYAIQGIGRINTSNNNLEGDNANPRLYEISLALDSNNQSKTLTGISFLFEGNDSAQWASQIRMSVLGISVKTATLQAEDFNLETLTIYPNPTSEKLIINSTKTIKEVKIYNEVGQEVVTANSNEINISTIASGYYNISVKLENDKIVFSKFYKK</sequence>
<feature type="chain" id="PRO_5046756956" evidence="2">
    <location>
        <begin position="32"/>
        <end position="338"/>
    </location>
</feature>
<organism evidence="4 5">
    <name type="scientific">Flavobacterium jejuense</name>
    <dbReference type="NCBI Taxonomy" id="1544455"/>
    <lineage>
        <taxon>Bacteria</taxon>
        <taxon>Pseudomonadati</taxon>
        <taxon>Bacteroidota</taxon>
        <taxon>Flavobacteriia</taxon>
        <taxon>Flavobacteriales</taxon>
        <taxon>Flavobacteriaceae</taxon>
        <taxon>Flavobacterium</taxon>
    </lineage>
</organism>
<dbReference type="Proteomes" id="UP000817854">
    <property type="component" value="Unassembled WGS sequence"/>
</dbReference>